<dbReference type="Proteomes" id="UP000295689">
    <property type="component" value="Unassembled WGS sequence"/>
</dbReference>
<evidence type="ECO:0000256" key="7">
    <source>
        <dbReference type="ARBA" id="ARBA00023277"/>
    </source>
</evidence>
<keyword evidence="15" id="KW-1185">Reference proteome</keyword>
<dbReference type="SUPFAM" id="SSF51735">
    <property type="entry name" value="NAD(P)-binding Rossmann-fold domains"/>
    <property type="match status" value="1"/>
</dbReference>
<dbReference type="InterPro" id="IPR036291">
    <property type="entry name" value="NAD(P)-bd_dom_sf"/>
</dbReference>
<dbReference type="GO" id="GO:0005975">
    <property type="term" value="P:carbohydrate metabolic process"/>
    <property type="evidence" value="ECO:0007669"/>
    <property type="project" value="InterPro"/>
</dbReference>
<keyword evidence="4 12" id="KW-0378">Hydrolase</keyword>
<evidence type="ECO:0000256" key="10">
    <source>
        <dbReference type="PIRSR" id="PIRSR601088-3"/>
    </source>
</evidence>
<organism evidence="14 15">
    <name type="scientific">Mesobacillus foraminis</name>
    <dbReference type="NCBI Taxonomy" id="279826"/>
    <lineage>
        <taxon>Bacteria</taxon>
        <taxon>Bacillati</taxon>
        <taxon>Bacillota</taxon>
        <taxon>Bacilli</taxon>
        <taxon>Bacillales</taxon>
        <taxon>Bacillaceae</taxon>
        <taxon>Mesobacillus</taxon>
    </lineage>
</organism>
<evidence type="ECO:0000256" key="12">
    <source>
        <dbReference type="RuleBase" id="RU361152"/>
    </source>
</evidence>
<evidence type="ECO:0000313" key="15">
    <source>
        <dbReference type="Proteomes" id="UP000295689"/>
    </source>
</evidence>
<keyword evidence="8 12" id="KW-0326">Glycosidase</keyword>
<evidence type="ECO:0000313" key="14">
    <source>
        <dbReference type="EMBL" id="TCN22539.1"/>
    </source>
</evidence>
<dbReference type="GO" id="GO:0016616">
    <property type="term" value="F:oxidoreductase activity, acting on the CH-OH group of donors, NAD or NADP as acceptor"/>
    <property type="evidence" value="ECO:0007669"/>
    <property type="project" value="InterPro"/>
</dbReference>
<comment type="cofactor">
    <cofactor evidence="12">
        <name>NAD(+)</name>
        <dbReference type="ChEBI" id="CHEBI:57540"/>
    </cofactor>
    <text evidence="12">Binds 1 NAD(+) per subunit.</text>
</comment>
<comment type="similarity">
    <text evidence="2 12">Belongs to the glycosyl hydrolase 4 family.</text>
</comment>
<comment type="cofactor">
    <cofactor evidence="1">
        <name>Mn(2+)</name>
        <dbReference type="ChEBI" id="CHEBI:29035"/>
    </cofactor>
</comment>
<keyword evidence="10" id="KW-0170">Cobalt</keyword>
<dbReference type="SUPFAM" id="SSF56327">
    <property type="entry name" value="LDH C-terminal domain-like"/>
    <property type="match status" value="1"/>
</dbReference>
<dbReference type="Pfam" id="PF11975">
    <property type="entry name" value="Glyco_hydro_4C"/>
    <property type="match status" value="1"/>
</dbReference>
<dbReference type="AlphaFoldDB" id="A0A4R2BAG4"/>
<evidence type="ECO:0000256" key="9">
    <source>
        <dbReference type="PIRSR" id="PIRSR601088-2"/>
    </source>
</evidence>
<dbReference type="PRINTS" id="PR00732">
    <property type="entry name" value="GLHYDRLASE4"/>
</dbReference>
<feature type="domain" description="Glycosyl hydrolase family 4 C-terminal" evidence="13">
    <location>
        <begin position="210"/>
        <end position="434"/>
    </location>
</feature>
<keyword evidence="5 12" id="KW-0520">NAD</keyword>
<evidence type="ECO:0000256" key="3">
    <source>
        <dbReference type="ARBA" id="ARBA00022723"/>
    </source>
</evidence>
<feature type="binding site" evidence="10">
    <location>
        <position position="178"/>
    </location>
    <ligand>
        <name>Mn(2+)</name>
        <dbReference type="ChEBI" id="CHEBI:29035"/>
    </ligand>
</feature>
<evidence type="ECO:0000256" key="8">
    <source>
        <dbReference type="ARBA" id="ARBA00023295"/>
    </source>
</evidence>
<evidence type="ECO:0000256" key="2">
    <source>
        <dbReference type="ARBA" id="ARBA00010141"/>
    </source>
</evidence>
<dbReference type="InterPro" id="IPR015955">
    <property type="entry name" value="Lactate_DH/Glyco_Ohase_4_C"/>
</dbReference>
<dbReference type="GO" id="GO:0046872">
    <property type="term" value="F:metal ion binding"/>
    <property type="evidence" value="ECO:0007669"/>
    <property type="project" value="UniProtKB-KW"/>
</dbReference>
<keyword evidence="10" id="KW-0408">Iron</keyword>
<dbReference type="GO" id="GO:0004553">
    <property type="term" value="F:hydrolase activity, hydrolyzing O-glycosyl compounds"/>
    <property type="evidence" value="ECO:0007669"/>
    <property type="project" value="InterPro"/>
</dbReference>
<sequence length="468" mass="52850">MNLENQRKNVQIAYIGGGSRGWAWGLMSDLAVEQSISGTVKLYDVNYEAAKQNERIGNGLRDREDVVGEWDYEAVPTLKEALTGADFVIISILPGTFQEMKSDVHTPEEYGIYQSVGDTVGPGGMVRALRTIPLFVEIAKEIREHSPNAWVINYTNPMSLCTRTLYEVFPEIKAFGCCHEVFGTQKLLAMMLEDMEGIENVQRSDIKVNVLGINHFTWLDQAAYKNIDLIPLYQKFVDKYYVSGFEGKKEGHWMNDHFASAQRVKFDLFKKFGLIAAAGDRHLAEFMPNTWYLKDREKVKEWKFGLTPVDWRIQKGKELHEKGKRLAQGEESFVLRPTGEEGVLMIKALLGLGDIVSNVNLPNLGQMEGVPQNSVVETNAVFGHNSVQPIVSGGLPAPINNMVLRHIHIQEMTLRAAIDCDRELALRAFTQDPLLSTLSPEEAEELFEKMLFNTKSYLPGWEFEAVKQ</sequence>
<name>A0A4R2BAG4_9BACI</name>
<proteinExistence type="inferred from homology"/>
<dbReference type="InterPro" id="IPR022616">
    <property type="entry name" value="Glyco_hydro_4_C"/>
</dbReference>
<evidence type="ECO:0000256" key="5">
    <source>
        <dbReference type="ARBA" id="ARBA00023027"/>
    </source>
</evidence>
<evidence type="ECO:0000256" key="11">
    <source>
        <dbReference type="PIRSR" id="PIRSR601088-4"/>
    </source>
</evidence>
<accession>A0A4R2BAG4</accession>
<feature type="binding site" evidence="10">
    <location>
        <position position="215"/>
    </location>
    <ligand>
        <name>Mn(2+)</name>
        <dbReference type="ChEBI" id="CHEBI:29035"/>
    </ligand>
</feature>
<keyword evidence="6 10" id="KW-0464">Manganese</keyword>
<dbReference type="InterPro" id="IPR001088">
    <property type="entry name" value="Glyco_hydro_4"/>
</dbReference>
<dbReference type="PANTHER" id="PTHR32092:SF2">
    <property type="entry name" value="ALPHA-GALACTURONIDASE"/>
    <property type="match status" value="1"/>
</dbReference>
<dbReference type="Pfam" id="PF02056">
    <property type="entry name" value="Glyco_hydro_4"/>
    <property type="match status" value="1"/>
</dbReference>
<keyword evidence="10" id="KW-0533">Nickel</keyword>
<gene>
    <name evidence="14" type="ORF">EV146_1104</name>
</gene>
<feature type="site" description="Increases basicity of active site Tyr" evidence="11">
    <location>
        <position position="118"/>
    </location>
</feature>
<evidence type="ECO:0000256" key="4">
    <source>
        <dbReference type="ARBA" id="ARBA00022801"/>
    </source>
</evidence>
<keyword evidence="7" id="KW-0119">Carbohydrate metabolism</keyword>
<dbReference type="PANTHER" id="PTHR32092">
    <property type="entry name" value="6-PHOSPHO-BETA-GLUCOSIDASE-RELATED"/>
    <property type="match status" value="1"/>
</dbReference>
<keyword evidence="3 10" id="KW-0479">Metal-binding</keyword>
<dbReference type="RefSeq" id="WP_132009229.1">
    <property type="nucleotide sequence ID" value="NZ_JABUHM010000011.1"/>
</dbReference>
<evidence type="ECO:0000259" key="13">
    <source>
        <dbReference type="Pfam" id="PF11975"/>
    </source>
</evidence>
<reference evidence="14 15" key="1">
    <citation type="journal article" date="2015" name="Stand. Genomic Sci.">
        <title>Genomic Encyclopedia of Bacterial and Archaeal Type Strains, Phase III: the genomes of soil and plant-associated and newly described type strains.</title>
        <authorList>
            <person name="Whitman W.B."/>
            <person name="Woyke T."/>
            <person name="Klenk H.P."/>
            <person name="Zhou Y."/>
            <person name="Lilburn T.G."/>
            <person name="Beck B.J."/>
            <person name="De Vos P."/>
            <person name="Vandamme P."/>
            <person name="Eisen J.A."/>
            <person name="Garrity G."/>
            <person name="Hugenholtz P."/>
            <person name="Kyrpides N.C."/>
        </authorList>
    </citation>
    <scope>NUCLEOTIDE SEQUENCE [LARGE SCALE GENOMIC DNA]</scope>
    <source>
        <strain evidence="14 15">CV53</strain>
    </source>
</reference>
<protein>
    <submittedName>
        <fullName evidence="14">Alpha-galactosidase</fullName>
    </submittedName>
</protein>
<feature type="binding site" evidence="9">
    <location>
        <position position="156"/>
    </location>
    <ligand>
        <name>substrate</name>
    </ligand>
</feature>
<comment type="caution">
    <text evidence="14">The sequence shown here is derived from an EMBL/GenBank/DDBJ whole genome shotgun (WGS) entry which is preliminary data.</text>
</comment>
<dbReference type="Gene3D" id="3.90.1820.10">
    <property type="entry name" value="AglA-like glucosidase"/>
    <property type="match status" value="1"/>
</dbReference>
<dbReference type="InterPro" id="IPR053715">
    <property type="entry name" value="GH4_Enzyme_sf"/>
</dbReference>
<evidence type="ECO:0000256" key="6">
    <source>
        <dbReference type="ARBA" id="ARBA00023211"/>
    </source>
</evidence>
<dbReference type="EMBL" id="SLVV01000010">
    <property type="protein sequence ID" value="TCN22539.1"/>
    <property type="molecule type" value="Genomic_DNA"/>
</dbReference>
<evidence type="ECO:0000256" key="1">
    <source>
        <dbReference type="ARBA" id="ARBA00001936"/>
    </source>
</evidence>